<sequence>MEIEEDQQASQNGFYDPLDHKACYVFTPDSTSDPANLRPTKRRRLSKKSEGKNEGDSLPQTSFRPLLDGNENANNVKLRYQTYQRTWEEQKQRIESILHAVNAKTLHDVGSFVRDASSEEYQDRIPTGLIVAGPSIASHGLLFEQLEARIKSETRSPMVILTSNDASNLKSMLKKLIRIATNEESGIDEDETGSARQKGPRLLNYDLQLLANYVKEKGCSKVTIAFQDSDAFDGNLMTDLIELFNSWLDRIPFVLLFGIATSAEIFHEKLPRAAIRCMRGQKFDVERIEQSLELVFNEATSDDSAILLGPNLASMLLDRQRNHVQSVQSFVSSLQYGWMSHFYANALSIFLAPDLQFEQLQPEHFEALRNLTSFRRHVEKLLEDGDTQTVRDLLDDNKALFSHTIEHLHKGRQELSHLLQAVRLLEVILKTIHENRPTISSSSISRPELYIQAIAGELDQGSATLREVLLSIKKASSDVLRSILDRIISILPNLPSDSSSQSSSPASQDPSNSQPSPSTTTTPTNLRTTLHAIQADLLALLSSDDADTPGPLLSEHDIHHTTLRTTIIAQKVSLSKQKSNLSARDAAYSRLLHRAHDALSSYFSSTISSIHLRRDIFGSEILIHDLRLPLRDVVAPKTRFAIERALARPHDYLACSCCVGAGMGGTTGKEGAGGGAGALSATQPPTAILYQLYLESGALINVSDLWSAFFAIMGPDTDDNGTNGAAADDGTGIDGEGLDDAAAAAHAERRTLALFYRSLAELKWMGLVKQSRKKTDHLAKLQWRGL</sequence>
<evidence type="ECO:0000256" key="4">
    <source>
        <dbReference type="ARBA" id="ARBA00023125"/>
    </source>
</evidence>
<evidence type="ECO:0000313" key="9">
    <source>
        <dbReference type="EMBL" id="KZF25991.1"/>
    </source>
</evidence>
<reference evidence="9 10" key="1">
    <citation type="journal article" date="2016" name="Fungal Biol.">
        <title>The genome of Xylona heveae provides a window into fungal endophytism.</title>
        <authorList>
            <person name="Gazis R."/>
            <person name="Kuo A."/>
            <person name="Riley R."/>
            <person name="LaButti K."/>
            <person name="Lipzen A."/>
            <person name="Lin J."/>
            <person name="Amirebrahimi M."/>
            <person name="Hesse C.N."/>
            <person name="Spatafora J.W."/>
            <person name="Henrissat B."/>
            <person name="Hainaut M."/>
            <person name="Grigoriev I.V."/>
            <person name="Hibbett D.S."/>
        </authorList>
    </citation>
    <scope>NUCLEOTIDE SEQUENCE [LARGE SCALE GENOMIC DNA]</scope>
    <source>
        <strain evidence="9 10">TC161</strain>
    </source>
</reference>
<dbReference type="OrthoDB" id="10265211at2759"/>
<dbReference type="Pfam" id="PF18137">
    <property type="entry name" value="WHD_ORC"/>
    <property type="match status" value="1"/>
</dbReference>
<keyword evidence="5" id="KW-0539">Nucleus</keyword>
<feature type="domain" description="Origin recognition complex subunit 3 winged helix C-terminal" evidence="8">
    <location>
        <begin position="639"/>
        <end position="783"/>
    </location>
</feature>
<dbReference type="InterPro" id="IPR040855">
    <property type="entry name" value="ORC_WH_C"/>
</dbReference>
<dbReference type="OMA" id="YCLMEHY"/>
<dbReference type="Proteomes" id="UP000076632">
    <property type="component" value="Unassembled WGS sequence"/>
</dbReference>
<evidence type="ECO:0000256" key="1">
    <source>
        <dbReference type="ARBA" id="ARBA00004123"/>
    </source>
</evidence>
<comment type="similarity">
    <text evidence="2">Belongs to the ORC3 family.</text>
</comment>
<dbReference type="InterPro" id="IPR045667">
    <property type="entry name" value="ORC3_N"/>
</dbReference>
<keyword evidence="3" id="KW-0235">DNA replication</keyword>
<dbReference type="GO" id="GO:0006270">
    <property type="term" value="P:DNA replication initiation"/>
    <property type="evidence" value="ECO:0007669"/>
    <property type="project" value="TreeGrafter"/>
</dbReference>
<gene>
    <name evidence="9" type="ORF">L228DRAFT_279249</name>
</gene>
<dbReference type="InParanoid" id="A0A165JAY6"/>
<dbReference type="GO" id="GO:0003688">
    <property type="term" value="F:DNA replication origin binding"/>
    <property type="evidence" value="ECO:0007669"/>
    <property type="project" value="TreeGrafter"/>
</dbReference>
<dbReference type="EMBL" id="KV407454">
    <property type="protein sequence ID" value="KZF25991.1"/>
    <property type="molecule type" value="Genomic_DNA"/>
</dbReference>
<dbReference type="InterPro" id="IPR020795">
    <property type="entry name" value="ORC3"/>
</dbReference>
<dbReference type="STRING" id="1328760.A0A165JAY6"/>
<dbReference type="PANTHER" id="PTHR12748:SF0">
    <property type="entry name" value="ORIGIN RECOGNITION COMPLEX SUBUNIT 3"/>
    <property type="match status" value="1"/>
</dbReference>
<keyword evidence="4" id="KW-0238">DNA-binding</keyword>
<feature type="region of interest" description="Disordered" evidence="6">
    <location>
        <begin position="26"/>
        <end position="70"/>
    </location>
</feature>
<proteinExistence type="inferred from homology"/>
<keyword evidence="10" id="KW-1185">Reference proteome</keyword>
<dbReference type="RefSeq" id="XP_018191546.1">
    <property type="nucleotide sequence ID" value="XM_018335667.1"/>
</dbReference>
<evidence type="ECO:0000256" key="3">
    <source>
        <dbReference type="ARBA" id="ARBA00022705"/>
    </source>
</evidence>
<dbReference type="CDD" id="cd20704">
    <property type="entry name" value="Orc3"/>
    <property type="match status" value="2"/>
</dbReference>
<feature type="region of interest" description="Disordered" evidence="6">
    <location>
        <begin position="495"/>
        <end position="524"/>
    </location>
</feature>
<dbReference type="GeneID" id="28900804"/>
<comment type="subcellular location">
    <subcellularLocation>
        <location evidence="1">Nucleus</location>
    </subcellularLocation>
</comment>
<accession>A0A165JAY6</accession>
<dbReference type="GO" id="GO:0031261">
    <property type="term" value="C:DNA replication preinitiation complex"/>
    <property type="evidence" value="ECO:0007669"/>
    <property type="project" value="TreeGrafter"/>
</dbReference>
<dbReference type="FunCoup" id="A0A165JAY6">
    <property type="interactions" value="695"/>
</dbReference>
<feature type="domain" description="Origin recognition complex subunit 3 N-terminal" evidence="7">
    <location>
        <begin position="20"/>
        <end position="350"/>
    </location>
</feature>
<dbReference type="GO" id="GO:0005664">
    <property type="term" value="C:nuclear origin of replication recognition complex"/>
    <property type="evidence" value="ECO:0007669"/>
    <property type="project" value="InterPro"/>
</dbReference>
<dbReference type="AlphaFoldDB" id="A0A165JAY6"/>
<evidence type="ECO:0000256" key="6">
    <source>
        <dbReference type="SAM" id="MobiDB-lite"/>
    </source>
</evidence>
<evidence type="ECO:0000259" key="8">
    <source>
        <dbReference type="Pfam" id="PF18137"/>
    </source>
</evidence>
<evidence type="ECO:0000256" key="2">
    <source>
        <dbReference type="ARBA" id="ARBA00010977"/>
    </source>
</evidence>
<evidence type="ECO:0000256" key="5">
    <source>
        <dbReference type="ARBA" id="ARBA00023242"/>
    </source>
</evidence>
<dbReference type="Pfam" id="PF07034">
    <property type="entry name" value="ORC3_N"/>
    <property type="match status" value="1"/>
</dbReference>
<protein>
    <submittedName>
        <fullName evidence="9">Uncharacterized protein</fullName>
    </submittedName>
</protein>
<dbReference type="PANTHER" id="PTHR12748">
    <property type="entry name" value="ORIGIN RECOGNITION COMPLEX SUBUNIT 3"/>
    <property type="match status" value="1"/>
</dbReference>
<name>A0A165JAY6_XYLHT</name>
<organism evidence="9 10">
    <name type="scientific">Xylona heveae (strain CBS 132557 / TC161)</name>
    <dbReference type="NCBI Taxonomy" id="1328760"/>
    <lineage>
        <taxon>Eukaryota</taxon>
        <taxon>Fungi</taxon>
        <taxon>Dikarya</taxon>
        <taxon>Ascomycota</taxon>
        <taxon>Pezizomycotina</taxon>
        <taxon>Xylonomycetes</taxon>
        <taxon>Xylonales</taxon>
        <taxon>Xylonaceae</taxon>
        <taxon>Xylona</taxon>
    </lineage>
</organism>
<evidence type="ECO:0000313" key="10">
    <source>
        <dbReference type="Proteomes" id="UP000076632"/>
    </source>
</evidence>
<dbReference type="GO" id="GO:0005656">
    <property type="term" value="C:nuclear pre-replicative complex"/>
    <property type="evidence" value="ECO:0007669"/>
    <property type="project" value="TreeGrafter"/>
</dbReference>
<evidence type="ECO:0000259" key="7">
    <source>
        <dbReference type="Pfam" id="PF07034"/>
    </source>
</evidence>